<dbReference type="VEuPathDB" id="VectorBase:GBRI015654"/>
<dbReference type="EnsemblMetazoa" id="GBRI015654-RA">
    <property type="protein sequence ID" value="GBRI015654-PA"/>
    <property type="gene ID" value="GBRI015654"/>
</dbReference>
<sequence>MALSEIIASIDLLVLNKGKQHIFGSNGRGFAIDVTFANDAPATFANRKLRYMYTHNDHQATICEILHDGTSNKPNNLDEELFKCRLANVPTDSPANNMTSRIIARIEQTCDGIMQKGCTTDADTQVAIPCISWRIRRKGKKAINVSKKRSFDKLLNVIGKTNRPAVPTATSVPTRT</sequence>
<protein>
    <submittedName>
        <fullName evidence="1">Uncharacterized protein</fullName>
    </submittedName>
</protein>
<evidence type="ECO:0000313" key="2">
    <source>
        <dbReference type="Proteomes" id="UP000091820"/>
    </source>
</evidence>
<organism evidence="1 2">
    <name type="scientific">Glossina brevipalpis</name>
    <dbReference type="NCBI Taxonomy" id="37001"/>
    <lineage>
        <taxon>Eukaryota</taxon>
        <taxon>Metazoa</taxon>
        <taxon>Ecdysozoa</taxon>
        <taxon>Arthropoda</taxon>
        <taxon>Hexapoda</taxon>
        <taxon>Insecta</taxon>
        <taxon>Pterygota</taxon>
        <taxon>Neoptera</taxon>
        <taxon>Endopterygota</taxon>
        <taxon>Diptera</taxon>
        <taxon>Brachycera</taxon>
        <taxon>Muscomorpha</taxon>
        <taxon>Hippoboscoidea</taxon>
        <taxon>Glossinidae</taxon>
        <taxon>Glossina</taxon>
    </lineage>
</organism>
<reference evidence="1" key="2">
    <citation type="submission" date="2020-05" db="UniProtKB">
        <authorList>
            <consortium name="EnsemblMetazoa"/>
        </authorList>
    </citation>
    <scope>IDENTIFICATION</scope>
    <source>
        <strain evidence="1">IAEA</strain>
    </source>
</reference>
<dbReference type="Proteomes" id="UP000091820">
    <property type="component" value="Unassembled WGS sequence"/>
</dbReference>
<accession>A0A1A9WDI9</accession>
<evidence type="ECO:0000313" key="1">
    <source>
        <dbReference type="EnsemblMetazoa" id="GBRI015654-PA"/>
    </source>
</evidence>
<reference evidence="2" key="1">
    <citation type="submission" date="2014-03" db="EMBL/GenBank/DDBJ databases">
        <authorList>
            <person name="Aksoy S."/>
            <person name="Warren W."/>
            <person name="Wilson R.K."/>
        </authorList>
    </citation>
    <scope>NUCLEOTIDE SEQUENCE [LARGE SCALE GENOMIC DNA]</scope>
    <source>
        <strain evidence="2">IAEA</strain>
    </source>
</reference>
<name>A0A1A9WDI9_9MUSC</name>
<proteinExistence type="predicted"/>
<dbReference type="AlphaFoldDB" id="A0A1A9WDI9"/>
<keyword evidence="2" id="KW-1185">Reference proteome</keyword>